<evidence type="ECO:0000313" key="4">
    <source>
        <dbReference type="Proteomes" id="UP000326799"/>
    </source>
</evidence>
<proteinExistence type="predicted"/>
<keyword evidence="2" id="KW-0732">Signal</keyword>
<protein>
    <submittedName>
        <fullName evidence="3">Uncharacterized protein</fullName>
    </submittedName>
</protein>
<evidence type="ECO:0000256" key="2">
    <source>
        <dbReference type="SAM" id="SignalP"/>
    </source>
</evidence>
<dbReference type="AlphaFoldDB" id="A0A5N6EIZ5"/>
<gene>
    <name evidence="3" type="ORF">BDV33DRAFT_178165</name>
</gene>
<keyword evidence="1" id="KW-1133">Transmembrane helix</keyword>
<feature type="transmembrane region" description="Helical" evidence="1">
    <location>
        <begin position="32"/>
        <end position="53"/>
    </location>
</feature>
<organism evidence="3 4">
    <name type="scientific">Aspergillus novoparasiticus</name>
    <dbReference type="NCBI Taxonomy" id="986946"/>
    <lineage>
        <taxon>Eukaryota</taxon>
        <taxon>Fungi</taxon>
        <taxon>Dikarya</taxon>
        <taxon>Ascomycota</taxon>
        <taxon>Pezizomycotina</taxon>
        <taxon>Eurotiomycetes</taxon>
        <taxon>Eurotiomycetidae</taxon>
        <taxon>Eurotiales</taxon>
        <taxon>Aspergillaceae</taxon>
        <taxon>Aspergillus</taxon>
        <taxon>Aspergillus subgen. Circumdati</taxon>
    </lineage>
</organism>
<sequence length="65" mass="7295">MSRSRDRAASLLFLALWGTCSAVSTLIEWTGDFTLVLLVLLWFSLTTVQASLLPRLGLPRLRRGF</sequence>
<feature type="signal peptide" evidence="2">
    <location>
        <begin position="1"/>
        <end position="22"/>
    </location>
</feature>
<evidence type="ECO:0000313" key="3">
    <source>
        <dbReference type="EMBL" id="KAB8216843.1"/>
    </source>
</evidence>
<name>A0A5N6EIZ5_9EURO</name>
<keyword evidence="4" id="KW-1185">Reference proteome</keyword>
<accession>A0A5N6EIZ5</accession>
<dbReference type="EMBL" id="ML733473">
    <property type="protein sequence ID" value="KAB8216843.1"/>
    <property type="molecule type" value="Genomic_DNA"/>
</dbReference>
<dbReference type="Proteomes" id="UP000326799">
    <property type="component" value="Unassembled WGS sequence"/>
</dbReference>
<evidence type="ECO:0000256" key="1">
    <source>
        <dbReference type="SAM" id="Phobius"/>
    </source>
</evidence>
<feature type="chain" id="PRO_5024857759" evidence="2">
    <location>
        <begin position="23"/>
        <end position="65"/>
    </location>
</feature>
<reference evidence="3 4" key="1">
    <citation type="submission" date="2019-04" db="EMBL/GenBank/DDBJ databases">
        <title>Fungal friends and foes A comparative genomics study of 23 Aspergillus species from section Flavi.</title>
        <authorList>
            <consortium name="DOE Joint Genome Institute"/>
            <person name="Kjaerbolling I."/>
            <person name="Vesth T.C."/>
            <person name="Frisvad J.C."/>
            <person name="Nybo J.L."/>
            <person name="Theobald S."/>
            <person name="Kildgaard S."/>
            <person name="Petersen T.I."/>
            <person name="Kuo A."/>
            <person name="Sato A."/>
            <person name="Lyhne E.K."/>
            <person name="Kogle M.E."/>
            <person name="Wiebenga A."/>
            <person name="Kun R.S."/>
            <person name="Lubbers R.J."/>
            <person name="Makela M.R."/>
            <person name="Barry K."/>
            <person name="Chovatia M."/>
            <person name="Clum A."/>
            <person name="Daum C."/>
            <person name="Haridas S."/>
            <person name="He G."/>
            <person name="LaButti K."/>
            <person name="Lipzen A."/>
            <person name="Mondo S."/>
            <person name="Pangilinan J."/>
            <person name="Riley R."/>
            <person name="Salamov A."/>
            <person name="Simmons B.A."/>
            <person name="Magnuson J.K."/>
            <person name="Henrissat B."/>
            <person name="Mortensen U.H."/>
            <person name="Larsen T.O."/>
            <person name="De vries R.P."/>
            <person name="Grigoriev I.V."/>
            <person name="Machida M."/>
            <person name="Baker S.E."/>
            <person name="Andersen M.R."/>
        </authorList>
    </citation>
    <scope>NUCLEOTIDE SEQUENCE [LARGE SCALE GENOMIC DNA]</scope>
    <source>
        <strain evidence="3 4">CBS 126849</strain>
    </source>
</reference>
<keyword evidence="1" id="KW-0812">Transmembrane</keyword>
<keyword evidence="1" id="KW-0472">Membrane</keyword>